<name>A0AAD1UR97_EUPCR</name>
<evidence type="ECO:0000313" key="3">
    <source>
        <dbReference type="Proteomes" id="UP001295684"/>
    </source>
</evidence>
<proteinExistence type="predicted"/>
<protein>
    <submittedName>
        <fullName evidence="2">Uncharacterized protein</fullName>
    </submittedName>
</protein>
<keyword evidence="3" id="KW-1185">Reference proteome</keyword>
<accession>A0AAD1UR97</accession>
<sequence>MTFSSEYDDRNFIMHPKESSRTIDPCKHFVKKNVSELRRSLKKELSAGLEVPSKVLNSINTSRRNFGISENPFQNVHLKNMLKIPGIFGIKKRRQRSTGSAELIISDNKPAKIIQKMITKTDPKQTFMRIKTAFDKKHKASNPENLQIAGKASVWSKKRSRMEKLSHKRGKTLDVQNVSRKASKDTIWKSPFPKIVLRENPLHKHVNRDLSGEKSGKITDRWMIKHRDKLSVSKKKSKQLKSFLTPFGFYVEKSNSSSVSLNNCSQMQILEMLRKKIQSSQTSALKSSKKSIPGCDPKIQSSFRKSVKSPQRSQNKVKVNNTKIILFKSRESPESSSVAKFEKRRVILTRDNSQK</sequence>
<evidence type="ECO:0000256" key="1">
    <source>
        <dbReference type="SAM" id="MobiDB-lite"/>
    </source>
</evidence>
<feature type="compositionally biased region" description="Polar residues" evidence="1">
    <location>
        <begin position="299"/>
        <end position="316"/>
    </location>
</feature>
<comment type="caution">
    <text evidence="2">The sequence shown here is derived from an EMBL/GenBank/DDBJ whole genome shotgun (WGS) entry which is preliminary data.</text>
</comment>
<gene>
    <name evidence="2" type="ORF">ECRASSUSDP1_LOCUS13017</name>
</gene>
<feature type="region of interest" description="Disordered" evidence="1">
    <location>
        <begin position="281"/>
        <end position="316"/>
    </location>
</feature>
<dbReference type="EMBL" id="CAMPGE010012938">
    <property type="protein sequence ID" value="CAI2371692.1"/>
    <property type="molecule type" value="Genomic_DNA"/>
</dbReference>
<dbReference type="AlphaFoldDB" id="A0AAD1UR97"/>
<evidence type="ECO:0000313" key="2">
    <source>
        <dbReference type="EMBL" id="CAI2371692.1"/>
    </source>
</evidence>
<reference evidence="2" key="1">
    <citation type="submission" date="2023-07" db="EMBL/GenBank/DDBJ databases">
        <authorList>
            <consortium name="AG Swart"/>
            <person name="Singh M."/>
            <person name="Singh A."/>
            <person name="Seah K."/>
            <person name="Emmerich C."/>
        </authorList>
    </citation>
    <scope>NUCLEOTIDE SEQUENCE</scope>
    <source>
        <strain evidence="2">DP1</strain>
    </source>
</reference>
<dbReference type="Proteomes" id="UP001295684">
    <property type="component" value="Unassembled WGS sequence"/>
</dbReference>
<organism evidence="2 3">
    <name type="scientific">Euplotes crassus</name>
    <dbReference type="NCBI Taxonomy" id="5936"/>
    <lineage>
        <taxon>Eukaryota</taxon>
        <taxon>Sar</taxon>
        <taxon>Alveolata</taxon>
        <taxon>Ciliophora</taxon>
        <taxon>Intramacronucleata</taxon>
        <taxon>Spirotrichea</taxon>
        <taxon>Hypotrichia</taxon>
        <taxon>Euplotida</taxon>
        <taxon>Euplotidae</taxon>
        <taxon>Moneuplotes</taxon>
    </lineage>
</organism>